<gene>
    <name evidence="2" type="ORF">J2S05_001748</name>
</gene>
<dbReference type="EMBL" id="JAUSUA010000002">
    <property type="protein sequence ID" value="MDQ0206949.1"/>
    <property type="molecule type" value="Genomic_DNA"/>
</dbReference>
<keyword evidence="3" id="KW-1185">Reference proteome</keyword>
<protein>
    <recommendedName>
        <fullName evidence="4">LXG domain-containing protein</fullName>
    </recommendedName>
</protein>
<evidence type="ECO:0000256" key="1">
    <source>
        <dbReference type="SAM" id="Coils"/>
    </source>
</evidence>
<accession>A0ABT9YGX5</accession>
<evidence type="ECO:0000313" key="3">
    <source>
        <dbReference type="Proteomes" id="UP001225034"/>
    </source>
</evidence>
<organism evidence="2 3">
    <name type="scientific">Alkalicoccobacillus murimartini</name>
    <dbReference type="NCBI Taxonomy" id="171685"/>
    <lineage>
        <taxon>Bacteria</taxon>
        <taxon>Bacillati</taxon>
        <taxon>Bacillota</taxon>
        <taxon>Bacilli</taxon>
        <taxon>Bacillales</taxon>
        <taxon>Bacillaceae</taxon>
        <taxon>Alkalicoccobacillus</taxon>
    </lineage>
</organism>
<evidence type="ECO:0008006" key="4">
    <source>
        <dbReference type="Google" id="ProtNLM"/>
    </source>
</evidence>
<dbReference type="RefSeq" id="WP_306981852.1">
    <property type="nucleotide sequence ID" value="NZ_JAUSUA010000002.1"/>
</dbReference>
<dbReference type="Proteomes" id="UP001225034">
    <property type="component" value="Unassembled WGS sequence"/>
</dbReference>
<reference evidence="2 3" key="1">
    <citation type="submission" date="2023-07" db="EMBL/GenBank/DDBJ databases">
        <title>Genomic Encyclopedia of Type Strains, Phase IV (KMG-IV): sequencing the most valuable type-strain genomes for metagenomic binning, comparative biology and taxonomic classification.</title>
        <authorList>
            <person name="Goeker M."/>
        </authorList>
    </citation>
    <scope>NUCLEOTIDE SEQUENCE [LARGE SCALE GENOMIC DNA]</scope>
    <source>
        <strain evidence="2 3">DSM 19154</strain>
    </source>
</reference>
<comment type="caution">
    <text evidence="2">The sequence shown here is derived from an EMBL/GenBank/DDBJ whole genome shotgun (WGS) entry which is preliminary data.</text>
</comment>
<proteinExistence type="predicted"/>
<keyword evidence="1" id="KW-0175">Coiled coil</keyword>
<feature type="coiled-coil region" evidence="1">
    <location>
        <begin position="1"/>
        <end position="28"/>
    </location>
</feature>
<feature type="coiled-coil region" evidence="1">
    <location>
        <begin position="225"/>
        <end position="252"/>
    </location>
</feature>
<sequence length="503" mass="57454">MGNHKADKEELNRLIQEYQQTIDDYVQNMHLAQTISARMNHKYTLQDYVDPVTEAKDDIKAVRDYWDGMVEADTNAKNNYSNARTGLSFFNINVTQFLEALGKGGENIESICVETLTESVMKDGILTTQLIGKMGSGQPLSYSERELLNQYIQKEVLTDEVREEAKEISRMVSEEGTEDLKKRINDEVLVSEELLDQEIGIIEAYLYGHYLNPGDLTSNEEVVKLRAYLAILNNYKKAIDEVNNELEMNGSEPIGGEGVPLYASVDEISYDLVENPYSHRLNSDIRISITQYDESEMSRDDFINMEFPILVRLNESEVIYFAGNRSSVNNQNEQNNVYAEELANYNANFFSEKASQLILANVAKGAYTPMDMVVSYQSGKNDLEKNITVGEARAVADDLEMQLLVSKRDVPGAGRNDFQVSLYPRDSTYEIFERWEEVSKINSNIPYPSELIEKQEWQEISNFYSNHEAEINKEFPGLSEYIFEDKIGDENKTVEMLFGNKDN</sequence>
<name>A0ABT9YGX5_9BACI</name>
<evidence type="ECO:0000313" key="2">
    <source>
        <dbReference type="EMBL" id="MDQ0206949.1"/>
    </source>
</evidence>